<dbReference type="HOGENOM" id="CLU_1537530_0_0_4"/>
<dbReference type="InterPro" id="IPR002104">
    <property type="entry name" value="Integrase_catalytic"/>
</dbReference>
<dbReference type="PROSITE" id="PS51898">
    <property type="entry name" value="TYR_RECOMBINASE"/>
    <property type="match status" value="1"/>
</dbReference>
<dbReference type="EMBL" id="AY305378">
    <property type="protein sequence ID" value="AAP85800.1"/>
    <property type="molecule type" value="Genomic_DNA"/>
</dbReference>
<organism evidence="3 4">
    <name type="scientific">Cupriavidus necator (strain ATCC 17699 / DSM 428 / KCTC 22496 / NCIMB 10442 / H16 / Stanier 337)</name>
    <name type="common">Ralstonia eutropha</name>
    <dbReference type="NCBI Taxonomy" id="381666"/>
    <lineage>
        <taxon>Bacteria</taxon>
        <taxon>Pseudomonadati</taxon>
        <taxon>Pseudomonadota</taxon>
        <taxon>Betaproteobacteria</taxon>
        <taxon>Burkholderiales</taxon>
        <taxon>Burkholderiaceae</taxon>
        <taxon>Cupriavidus</taxon>
    </lineage>
</organism>
<feature type="domain" description="Tyr recombinase" evidence="2">
    <location>
        <begin position="102"/>
        <end position="174"/>
    </location>
</feature>
<dbReference type="Proteomes" id="UP000008210">
    <property type="component" value="Plasmid megaplasmid pHG1"/>
</dbReference>
<geneLocation type="plasmid" evidence="3 4">
    <name>megaplasmid pHG1</name>
</geneLocation>
<evidence type="ECO:0000259" key="2">
    <source>
        <dbReference type="PROSITE" id="PS51898"/>
    </source>
</evidence>
<sequence>MAGGTAMLKQTVQSYLEVRRACGFELKSQGNLLRSFAAYSDARGKSHVCADTAIEWAGLARLAPRRARRLGEVIRFARYARAEDSRHEVPPPVFGSSQRIRPIPYIFSTDEVRHLVQAASQSGRETLRRYTYSTLFALLACTGLRVSEAIGLRYEDITPEGLVIRSSKFRNYAA</sequence>
<dbReference type="InterPro" id="IPR011010">
    <property type="entry name" value="DNA_brk_join_enz"/>
</dbReference>
<keyword evidence="4" id="KW-1185">Reference proteome</keyword>
<keyword evidence="1" id="KW-0233">DNA recombination</keyword>
<dbReference type="GO" id="GO:0015074">
    <property type="term" value="P:DNA integration"/>
    <property type="evidence" value="ECO:0007669"/>
    <property type="project" value="InterPro"/>
</dbReference>
<protein>
    <submittedName>
        <fullName evidence="3">Putative integrase/recombinase</fullName>
    </submittedName>
</protein>
<evidence type="ECO:0000256" key="1">
    <source>
        <dbReference type="ARBA" id="ARBA00023172"/>
    </source>
</evidence>
<evidence type="ECO:0000313" key="4">
    <source>
        <dbReference type="Proteomes" id="UP000008210"/>
    </source>
</evidence>
<dbReference type="GO" id="GO:0003677">
    <property type="term" value="F:DNA binding"/>
    <property type="evidence" value="ECO:0007669"/>
    <property type="project" value="InterPro"/>
</dbReference>
<accession>Q7WXS1</accession>
<dbReference type="InterPro" id="IPR013762">
    <property type="entry name" value="Integrase-like_cat_sf"/>
</dbReference>
<proteinExistence type="predicted"/>
<keyword evidence="3" id="KW-0614">Plasmid</keyword>
<reference evidence="3 4" key="1">
    <citation type="journal article" date="2003" name="J. Mol. Biol.">
        <title>Complete nucleotide sequence of pHG1: a Ralstonia eutropha H16 megaplasmid encoding key enzymes of H(2)-based lithoautotrophy and anaerobiosis.</title>
        <authorList>
            <person name="Schwartz E."/>
            <person name="Henne A."/>
            <person name="Cramm R."/>
            <person name="Eitinger T."/>
            <person name="Friedrich B."/>
            <person name="Gottschalk G."/>
        </authorList>
    </citation>
    <scope>NUCLEOTIDE SEQUENCE [LARGE SCALE GENOMIC DNA]</scope>
    <source>
        <strain evidence="4">ATCC 17699 / DSM 428 / KCTC 22496 / NCIMB 10442 / H16 / Stanier 337</strain>
        <plasmid evidence="3 4">megaplasmid pHG1</plasmid>
    </source>
</reference>
<dbReference type="eggNOG" id="COG0582">
    <property type="taxonomic scope" value="Bacteria"/>
</dbReference>
<dbReference type="Gene3D" id="1.10.443.10">
    <property type="entry name" value="Intergrase catalytic core"/>
    <property type="match status" value="1"/>
</dbReference>
<evidence type="ECO:0000313" key="3">
    <source>
        <dbReference type="EMBL" id="AAP85800.1"/>
    </source>
</evidence>
<dbReference type="KEGG" id="reh:PHG047"/>
<dbReference type="AlphaFoldDB" id="Q7WXS1"/>
<name>Q7WXS1_CUPNH</name>
<dbReference type="SUPFAM" id="SSF56349">
    <property type="entry name" value="DNA breaking-rejoining enzymes"/>
    <property type="match status" value="1"/>
</dbReference>
<dbReference type="GO" id="GO:0006310">
    <property type="term" value="P:DNA recombination"/>
    <property type="evidence" value="ECO:0007669"/>
    <property type="project" value="UniProtKB-KW"/>
</dbReference>
<gene>
    <name evidence="3" type="ordered locus">PHG047</name>
</gene>